<reference evidence="1" key="1">
    <citation type="submission" date="2021-03" db="EMBL/GenBank/DDBJ databases">
        <authorList>
            <person name="Tran Van P."/>
        </authorList>
    </citation>
    <scope>NUCLEOTIDE SEQUENCE</scope>
</reference>
<evidence type="ECO:0000313" key="1">
    <source>
        <dbReference type="EMBL" id="CAG2063758.1"/>
    </source>
</evidence>
<sequence>MDMFIGKRSRAHPVVSSIKSHRASVRVNVPEHIQWSRVLRVIVPLSELVELKHLCVGRVENSFVKTTLRTPDRDSNLILPFIGGLVYCESSSLDHASTE</sequence>
<keyword evidence="2" id="KW-1185">Reference proteome</keyword>
<dbReference type="Proteomes" id="UP001153148">
    <property type="component" value="Unassembled WGS sequence"/>
</dbReference>
<protein>
    <submittedName>
        <fullName evidence="1">Uncharacterized protein</fullName>
    </submittedName>
</protein>
<comment type="caution">
    <text evidence="1">The sequence shown here is derived from an EMBL/GenBank/DDBJ whole genome shotgun (WGS) entry which is preliminary data.</text>
</comment>
<evidence type="ECO:0000313" key="2">
    <source>
        <dbReference type="Proteomes" id="UP001153148"/>
    </source>
</evidence>
<name>A0ABN7PE84_TIMPD</name>
<gene>
    <name evidence="1" type="ORF">TPAB3V08_LOCUS10705</name>
</gene>
<dbReference type="EMBL" id="CAJPIN010028745">
    <property type="protein sequence ID" value="CAG2063758.1"/>
    <property type="molecule type" value="Genomic_DNA"/>
</dbReference>
<accession>A0ABN7PE84</accession>
<organism evidence="1 2">
    <name type="scientific">Timema podura</name>
    <name type="common">Walking stick</name>
    <dbReference type="NCBI Taxonomy" id="61482"/>
    <lineage>
        <taxon>Eukaryota</taxon>
        <taxon>Metazoa</taxon>
        <taxon>Ecdysozoa</taxon>
        <taxon>Arthropoda</taxon>
        <taxon>Hexapoda</taxon>
        <taxon>Insecta</taxon>
        <taxon>Pterygota</taxon>
        <taxon>Neoptera</taxon>
        <taxon>Polyneoptera</taxon>
        <taxon>Phasmatodea</taxon>
        <taxon>Timematodea</taxon>
        <taxon>Timematoidea</taxon>
        <taxon>Timematidae</taxon>
        <taxon>Timema</taxon>
    </lineage>
</organism>
<proteinExistence type="predicted"/>